<comment type="cofactor">
    <cofactor evidence="1">
        <name>Fe(2+)</name>
        <dbReference type="ChEBI" id="CHEBI:29033"/>
    </cofactor>
</comment>
<evidence type="ECO:0000256" key="4">
    <source>
        <dbReference type="ARBA" id="ARBA00023002"/>
    </source>
</evidence>
<organism evidence="6">
    <name type="scientific">marine metagenome</name>
    <dbReference type="NCBI Taxonomy" id="408172"/>
    <lineage>
        <taxon>unclassified sequences</taxon>
        <taxon>metagenomes</taxon>
        <taxon>ecological metagenomes</taxon>
    </lineage>
</organism>
<dbReference type="InterPro" id="IPR019546">
    <property type="entry name" value="TAT_signal_bac_arc"/>
</dbReference>
<dbReference type="Pfam" id="PF03055">
    <property type="entry name" value="RPE65"/>
    <property type="match status" value="1"/>
</dbReference>
<evidence type="ECO:0000256" key="5">
    <source>
        <dbReference type="ARBA" id="ARBA00023004"/>
    </source>
</evidence>
<dbReference type="GO" id="GO:0010436">
    <property type="term" value="F:carotenoid dioxygenase activity"/>
    <property type="evidence" value="ECO:0007669"/>
    <property type="project" value="TreeGrafter"/>
</dbReference>
<accession>A0A382PCH2</accession>
<keyword evidence="3" id="KW-0479">Metal-binding</keyword>
<evidence type="ECO:0008006" key="7">
    <source>
        <dbReference type="Google" id="ProtNLM"/>
    </source>
</evidence>
<dbReference type="GO" id="GO:0046872">
    <property type="term" value="F:metal ion binding"/>
    <property type="evidence" value="ECO:0007669"/>
    <property type="project" value="UniProtKB-KW"/>
</dbReference>
<dbReference type="PANTHER" id="PTHR10543">
    <property type="entry name" value="BETA-CAROTENE DIOXYGENASE"/>
    <property type="match status" value="1"/>
</dbReference>
<dbReference type="EMBL" id="UINC01105582">
    <property type="protein sequence ID" value="SVC69622.1"/>
    <property type="molecule type" value="Genomic_DNA"/>
</dbReference>
<evidence type="ECO:0000256" key="2">
    <source>
        <dbReference type="ARBA" id="ARBA00006787"/>
    </source>
</evidence>
<evidence type="ECO:0000256" key="1">
    <source>
        <dbReference type="ARBA" id="ARBA00001954"/>
    </source>
</evidence>
<reference evidence="6" key="1">
    <citation type="submission" date="2018-05" db="EMBL/GenBank/DDBJ databases">
        <authorList>
            <person name="Lanie J.A."/>
            <person name="Ng W.-L."/>
            <person name="Kazmierczak K.M."/>
            <person name="Andrzejewski T.M."/>
            <person name="Davidsen T.M."/>
            <person name="Wayne K.J."/>
            <person name="Tettelin H."/>
            <person name="Glass J.I."/>
            <person name="Rusch D."/>
            <person name="Podicherti R."/>
            <person name="Tsui H.-C.T."/>
            <person name="Winkler M.E."/>
        </authorList>
    </citation>
    <scope>NUCLEOTIDE SEQUENCE</scope>
</reference>
<keyword evidence="5" id="KW-0408">Iron</keyword>
<dbReference type="AlphaFoldDB" id="A0A382PCH2"/>
<evidence type="ECO:0000256" key="3">
    <source>
        <dbReference type="ARBA" id="ARBA00022723"/>
    </source>
</evidence>
<feature type="non-terminal residue" evidence="6">
    <location>
        <position position="105"/>
    </location>
</feature>
<dbReference type="NCBIfam" id="TIGR01409">
    <property type="entry name" value="TAT_signal_seq"/>
    <property type="match status" value="1"/>
</dbReference>
<dbReference type="GO" id="GO:0016121">
    <property type="term" value="P:carotene catabolic process"/>
    <property type="evidence" value="ECO:0007669"/>
    <property type="project" value="TreeGrafter"/>
</dbReference>
<name>A0A382PCH2_9ZZZZ</name>
<evidence type="ECO:0000313" key="6">
    <source>
        <dbReference type="EMBL" id="SVC69622.1"/>
    </source>
</evidence>
<protein>
    <recommendedName>
        <fullName evidence="7">Dioxygenase</fullName>
    </recommendedName>
</protein>
<comment type="similarity">
    <text evidence="2">Belongs to the carotenoid oxygenase family.</text>
</comment>
<dbReference type="InterPro" id="IPR004294">
    <property type="entry name" value="Carotenoid_Oase"/>
</dbReference>
<dbReference type="PANTHER" id="PTHR10543:SF89">
    <property type="entry name" value="CAROTENOID 9,10(9',10')-CLEAVAGE DIOXYGENASE 1"/>
    <property type="match status" value="1"/>
</dbReference>
<sequence>MDRRKFLKFTGLGLGSAALLGLGFNRFNILGRENYYLQGNYAPVKEIITEDRLEVVGNIPKDLSGLYLRNGPNPMSPPNIKKYHWFEGEGMLHGVRLDGGKAVWY</sequence>
<proteinExistence type="inferred from homology"/>
<keyword evidence="4" id="KW-0560">Oxidoreductase</keyword>
<gene>
    <name evidence="6" type="ORF">METZ01_LOCUS322476</name>
</gene>